<evidence type="ECO:0000256" key="8">
    <source>
        <dbReference type="ARBA" id="ARBA00047481"/>
    </source>
</evidence>
<dbReference type="RefSeq" id="WP_013033568.1">
    <property type="nucleotide sequence ID" value="NC_013960.1"/>
</dbReference>
<comment type="pathway">
    <text evidence="2 9">Amino-acid biosynthesis; L-histidine biosynthesis; L-histidine from 5-phospho-alpha-D-ribose 1-diphosphate: step 7/9.</text>
</comment>
<evidence type="ECO:0000313" key="11">
    <source>
        <dbReference type="EMBL" id="ADE15708.1"/>
    </source>
</evidence>
<feature type="domain" description="Aminotransferase class I/classII large" evidence="10">
    <location>
        <begin position="39"/>
        <end position="362"/>
    </location>
</feature>
<evidence type="ECO:0000259" key="10">
    <source>
        <dbReference type="Pfam" id="PF00155"/>
    </source>
</evidence>
<keyword evidence="6 9" id="KW-0808">Transferase</keyword>
<dbReference type="InterPro" id="IPR015422">
    <property type="entry name" value="PyrdxlP-dep_Trfase_small"/>
</dbReference>
<dbReference type="AlphaFoldDB" id="D5BWQ1"/>
<dbReference type="Pfam" id="PF00155">
    <property type="entry name" value="Aminotran_1_2"/>
    <property type="match status" value="1"/>
</dbReference>
<keyword evidence="9" id="KW-0368">Histidine biosynthesis</keyword>
<keyword evidence="12" id="KW-1185">Reference proteome</keyword>
<dbReference type="OrthoDB" id="9813612at2"/>
<dbReference type="InterPro" id="IPR005861">
    <property type="entry name" value="HisP_aminotrans"/>
</dbReference>
<dbReference type="EC" id="2.6.1.9" evidence="9"/>
<gene>
    <name evidence="9" type="primary">hisC</name>
    <name evidence="11" type="ordered locus">Nhal_2632</name>
</gene>
<dbReference type="GO" id="GO:0004400">
    <property type="term" value="F:histidinol-phosphate transaminase activity"/>
    <property type="evidence" value="ECO:0007669"/>
    <property type="project" value="UniProtKB-UniRule"/>
</dbReference>
<dbReference type="InterPro" id="IPR004839">
    <property type="entry name" value="Aminotransferase_I/II_large"/>
</dbReference>
<dbReference type="HOGENOM" id="CLU_017584_3_3_6"/>
<dbReference type="PROSITE" id="PS00599">
    <property type="entry name" value="AA_TRANSFER_CLASS_2"/>
    <property type="match status" value="1"/>
</dbReference>
<organism evidence="11 12">
    <name type="scientific">Nitrosococcus halophilus (strain Nc4)</name>
    <dbReference type="NCBI Taxonomy" id="472759"/>
    <lineage>
        <taxon>Bacteria</taxon>
        <taxon>Pseudomonadati</taxon>
        <taxon>Pseudomonadota</taxon>
        <taxon>Gammaproteobacteria</taxon>
        <taxon>Chromatiales</taxon>
        <taxon>Chromatiaceae</taxon>
        <taxon>Nitrosococcus</taxon>
    </lineage>
</organism>
<keyword evidence="7 9" id="KW-0663">Pyridoxal phosphate</keyword>
<protein>
    <recommendedName>
        <fullName evidence="9">Histidinol-phosphate aminotransferase</fullName>
        <ecNumber evidence="9">2.6.1.9</ecNumber>
    </recommendedName>
    <alternativeName>
        <fullName evidence="9">Imidazole acetol-phosphate transaminase</fullName>
    </alternativeName>
</protein>
<dbReference type="eggNOG" id="COG0079">
    <property type="taxonomic scope" value="Bacteria"/>
</dbReference>
<accession>D5BWQ1</accession>
<reference evidence="12" key="1">
    <citation type="submission" date="2010-04" db="EMBL/GenBank/DDBJ databases">
        <title>Complete genome sequence of Nitrosococcus halophilus Nc4, a salt-adapted, aerobic obligate ammonia-oxidizing sulfur purple bacterium.</title>
        <authorList>
            <consortium name="US DOE Joint Genome Institute"/>
            <person name="Campbell M.A."/>
            <person name="Malfatti S.A."/>
            <person name="Chain P.S.G."/>
            <person name="Heidelberg J.F."/>
            <person name="Ward B.B."/>
            <person name="Klotz M.G."/>
        </authorList>
    </citation>
    <scope>NUCLEOTIDE SEQUENCE [LARGE SCALE GENOMIC DNA]</scope>
    <source>
        <strain evidence="12">Nc4</strain>
    </source>
</reference>
<evidence type="ECO:0000256" key="4">
    <source>
        <dbReference type="ARBA" id="ARBA00011738"/>
    </source>
</evidence>
<dbReference type="InterPro" id="IPR050106">
    <property type="entry name" value="HistidinolP_aminotransfase"/>
</dbReference>
<dbReference type="PANTHER" id="PTHR43643:SF3">
    <property type="entry name" value="HISTIDINOL-PHOSPHATE AMINOTRANSFERASE"/>
    <property type="match status" value="1"/>
</dbReference>
<keyword evidence="5 9" id="KW-0032">Aminotransferase</keyword>
<dbReference type="HAMAP" id="MF_01023">
    <property type="entry name" value="HisC_aminotrans_2"/>
    <property type="match status" value="1"/>
</dbReference>
<dbReference type="STRING" id="472759.Nhal_2632"/>
<dbReference type="NCBIfam" id="TIGR01141">
    <property type="entry name" value="hisC"/>
    <property type="match status" value="1"/>
</dbReference>
<proteinExistence type="inferred from homology"/>
<dbReference type="InterPro" id="IPR001917">
    <property type="entry name" value="Aminotrans_II_pyridoxalP_BS"/>
</dbReference>
<dbReference type="GO" id="GO:0030170">
    <property type="term" value="F:pyridoxal phosphate binding"/>
    <property type="evidence" value="ECO:0007669"/>
    <property type="project" value="InterPro"/>
</dbReference>
<evidence type="ECO:0000256" key="1">
    <source>
        <dbReference type="ARBA" id="ARBA00001933"/>
    </source>
</evidence>
<dbReference type="GO" id="GO:0000105">
    <property type="term" value="P:L-histidine biosynthetic process"/>
    <property type="evidence" value="ECO:0007669"/>
    <property type="project" value="UniProtKB-UniRule"/>
</dbReference>
<evidence type="ECO:0000313" key="12">
    <source>
        <dbReference type="Proteomes" id="UP000001844"/>
    </source>
</evidence>
<evidence type="ECO:0000256" key="5">
    <source>
        <dbReference type="ARBA" id="ARBA00022576"/>
    </source>
</evidence>
<dbReference type="SUPFAM" id="SSF53383">
    <property type="entry name" value="PLP-dependent transferases"/>
    <property type="match status" value="1"/>
</dbReference>
<dbReference type="KEGG" id="nhl:Nhal_2632"/>
<feature type="modified residue" description="N6-(pyridoxal phosphate)lysine" evidence="9">
    <location>
        <position position="229"/>
    </location>
</feature>
<comment type="cofactor">
    <cofactor evidence="1 9">
        <name>pyridoxal 5'-phosphate</name>
        <dbReference type="ChEBI" id="CHEBI:597326"/>
    </cofactor>
</comment>
<dbReference type="PANTHER" id="PTHR43643">
    <property type="entry name" value="HISTIDINOL-PHOSPHATE AMINOTRANSFERASE 2"/>
    <property type="match status" value="1"/>
</dbReference>
<dbReference type="EMBL" id="CP001798">
    <property type="protein sequence ID" value="ADE15708.1"/>
    <property type="molecule type" value="Genomic_DNA"/>
</dbReference>
<evidence type="ECO:0000256" key="3">
    <source>
        <dbReference type="ARBA" id="ARBA00007970"/>
    </source>
</evidence>
<evidence type="ECO:0000256" key="7">
    <source>
        <dbReference type="ARBA" id="ARBA00022898"/>
    </source>
</evidence>
<dbReference type="Gene3D" id="3.40.640.10">
    <property type="entry name" value="Type I PLP-dependent aspartate aminotransferase-like (Major domain)"/>
    <property type="match status" value="1"/>
</dbReference>
<dbReference type="UniPathway" id="UPA00031">
    <property type="reaction ID" value="UER00012"/>
</dbReference>
<dbReference type="Gene3D" id="3.90.1150.10">
    <property type="entry name" value="Aspartate Aminotransferase, domain 1"/>
    <property type="match status" value="1"/>
</dbReference>
<dbReference type="InterPro" id="IPR015424">
    <property type="entry name" value="PyrdxlP-dep_Trfase"/>
</dbReference>
<evidence type="ECO:0000256" key="9">
    <source>
        <dbReference type="HAMAP-Rule" id="MF_01023"/>
    </source>
</evidence>
<dbReference type="InterPro" id="IPR015421">
    <property type="entry name" value="PyrdxlP-dep_Trfase_major"/>
</dbReference>
<name>D5BWQ1_NITHN</name>
<evidence type="ECO:0000256" key="2">
    <source>
        <dbReference type="ARBA" id="ARBA00005011"/>
    </source>
</evidence>
<dbReference type="CDD" id="cd00609">
    <property type="entry name" value="AAT_like"/>
    <property type="match status" value="1"/>
</dbReference>
<keyword evidence="9" id="KW-0028">Amino-acid biosynthesis</keyword>
<comment type="catalytic activity">
    <reaction evidence="8 9">
        <text>L-histidinol phosphate + 2-oxoglutarate = 3-(imidazol-4-yl)-2-oxopropyl phosphate + L-glutamate</text>
        <dbReference type="Rhea" id="RHEA:23744"/>
        <dbReference type="ChEBI" id="CHEBI:16810"/>
        <dbReference type="ChEBI" id="CHEBI:29985"/>
        <dbReference type="ChEBI" id="CHEBI:57766"/>
        <dbReference type="ChEBI" id="CHEBI:57980"/>
        <dbReference type="EC" id="2.6.1.9"/>
    </reaction>
</comment>
<comment type="similarity">
    <text evidence="3 9">Belongs to the class-II pyridoxal-phosphate-dependent aminotransferase family. Histidinol-phosphate aminotransferase subfamily.</text>
</comment>
<comment type="subunit">
    <text evidence="4 9">Homodimer.</text>
</comment>
<evidence type="ECO:0000256" key="6">
    <source>
        <dbReference type="ARBA" id="ARBA00022679"/>
    </source>
</evidence>
<sequence>MTESLFYQLALAGVRGLTPYQPGKPIEELEREYGVRGAVKLASNENPLGPSPLAMDAASRVLGESARYPDGNGFALKAVLSQHLGVSADQITLGNGSSDLLEFAARVLVSPEHEVVYSQYCFALYPLLTQVLGARGQAVPAKDFGHDLEAMAKVVNERTRLVYIANPNNPTGTWSRSDELEAFLAAMPEHVLVVLDEAYYDYVDEAQYPQSLAWLSRYPNLMVTRTFSKAYGLAGLRIGYGVSHRDLADLMNRVRPPFNVNSLALAAATAAVQDQGHLQRSREVNRAGMAQLTAAFKTLNLDYIPSVGNFVTVNVGQPAEKVYEALLGQGVIVRPMAGYGLPGHLRVTVGQEAENGRFIQALEAILKELR</sequence>
<dbReference type="Proteomes" id="UP000001844">
    <property type="component" value="Chromosome"/>
</dbReference>